<dbReference type="Pfam" id="PF00059">
    <property type="entry name" value="Lectin_C"/>
    <property type="match status" value="1"/>
</dbReference>
<dbReference type="InterPro" id="IPR016187">
    <property type="entry name" value="CTDL_fold"/>
</dbReference>
<dbReference type="InterPro" id="IPR002372">
    <property type="entry name" value="PQQ_rpt_dom"/>
</dbReference>
<dbReference type="Gene3D" id="2.40.10.480">
    <property type="match status" value="2"/>
</dbReference>
<evidence type="ECO:0000313" key="6">
    <source>
        <dbReference type="EMBL" id="KAL0476777.1"/>
    </source>
</evidence>
<dbReference type="CDD" id="cd00037">
    <property type="entry name" value="CLECT"/>
    <property type="match status" value="1"/>
</dbReference>
<dbReference type="GO" id="GO:0016491">
    <property type="term" value="F:oxidoreductase activity"/>
    <property type="evidence" value="ECO:0007669"/>
    <property type="project" value="UniProtKB-KW"/>
</dbReference>
<comment type="caution">
    <text evidence="6">The sequence shown here is derived from an EMBL/GenBank/DDBJ whole genome shotgun (WGS) entry which is preliminary data.</text>
</comment>
<dbReference type="Gene3D" id="3.10.100.10">
    <property type="entry name" value="Mannose-Binding Protein A, subunit A"/>
    <property type="match status" value="1"/>
</dbReference>
<dbReference type="SMART" id="SM00034">
    <property type="entry name" value="CLECT"/>
    <property type="match status" value="1"/>
</dbReference>
<protein>
    <recommendedName>
        <fullName evidence="5">C-type lectin domain-containing protein</fullName>
    </recommendedName>
</protein>
<dbReference type="EMBL" id="JAOPGA020000092">
    <property type="protein sequence ID" value="KAL0476777.1"/>
    <property type="molecule type" value="Genomic_DNA"/>
</dbReference>
<dbReference type="AlphaFoldDB" id="A0AAW2YHW6"/>
<evidence type="ECO:0000313" key="7">
    <source>
        <dbReference type="Proteomes" id="UP001431209"/>
    </source>
</evidence>
<dbReference type="PROSITE" id="PS50041">
    <property type="entry name" value="C_TYPE_LECTIN_2"/>
    <property type="match status" value="1"/>
</dbReference>
<dbReference type="InterPro" id="IPR016186">
    <property type="entry name" value="C-type_lectin-like/link_sf"/>
</dbReference>
<comment type="cofactor">
    <cofactor evidence="1">
        <name>pyrroloquinoline quinone</name>
        <dbReference type="ChEBI" id="CHEBI:58442"/>
    </cofactor>
</comment>
<evidence type="ECO:0000256" key="2">
    <source>
        <dbReference type="ARBA" id="ARBA00008156"/>
    </source>
</evidence>
<feature type="compositionally biased region" description="Low complexity" evidence="4">
    <location>
        <begin position="209"/>
        <end position="239"/>
    </location>
</feature>
<feature type="compositionally biased region" description="Low complexity" evidence="4">
    <location>
        <begin position="283"/>
        <end position="306"/>
    </location>
</feature>
<dbReference type="SMART" id="SM00564">
    <property type="entry name" value="PQQ"/>
    <property type="match status" value="3"/>
</dbReference>
<proteinExistence type="inferred from homology"/>
<dbReference type="PANTHER" id="PTHR32303">
    <property type="entry name" value="QUINOPROTEIN ALCOHOL DEHYDROGENASE (CYTOCHROME C)"/>
    <property type="match status" value="1"/>
</dbReference>
<dbReference type="PANTHER" id="PTHR32303:SF10">
    <property type="entry name" value="OUTER MEMBRANE PROTEIN ASSEMBLY FACTOR BAMB"/>
    <property type="match status" value="1"/>
</dbReference>
<evidence type="ECO:0000256" key="3">
    <source>
        <dbReference type="ARBA" id="ARBA00023002"/>
    </source>
</evidence>
<dbReference type="InterPro" id="IPR011047">
    <property type="entry name" value="Quinoprotein_ADH-like_sf"/>
</dbReference>
<feature type="non-terminal residue" evidence="6">
    <location>
        <position position="547"/>
    </location>
</feature>
<dbReference type="SUPFAM" id="SSF56436">
    <property type="entry name" value="C-type lectin-like"/>
    <property type="match status" value="1"/>
</dbReference>
<keyword evidence="7" id="KW-1185">Reference proteome</keyword>
<dbReference type="SUPFAM" id="SSF50998">
    <property type="entry name" value="Quinoprotein alcohol dehydrogenase-like"/>
    <property type="match status" value="2"/>
</dbReference>
<keyword evidence="3" id="KW-0560">Oxidoreductase</keyword>
<feature type="domain" description="C-type lectin" evidence="5">
    <location>
        <begin position="376"/>
        <end position="493"/>
    </location>
</feature>
<organism evidence="6 7">
    <name type="scientific">Acrasis kona</name>
    <dbReference type="NCBI Taxonomy" id="1008807"/>
    <lineage>
        <taxon>Eukaryota</taxon>
        <taxon>Discoba</taxon>
        <taxon>Heterolobosea</taxon>
        <taxon>Tetramitia</taxon>
        <taxon>Eutetramitia</taxon>
        <taxon>Acrasidae</taxon>
        <taxon>Acrasis</taxon>
    </lineage>
</organism>
<comment type="similarity">
    <text evidence="2">Belongs to the bacterial PQQ dehydrogenase family.</text>
</comment>
<evidence type="ECO:0000259" key="5">
    <source>
        <dbReference type="PROSITE" id="PS50041"/>
    </source>
</evidence>
<evidence type="ECO:0000256" key="1">
    <source>
        <dbReference type="ARBA" id="ARBA00001931"/>
    </source>
</evidence>
<dbReference type="Proteomes" id="UP001431209">
    <property type="component" value="Unassembled WGS sequence"/>
</dbReference>
<reference evidence="6 7" key="1">
    <citation type="submission" date="2024-03" db="EMBL/GenBank/DDBJ databases">
        <title>The Acrasis kona genome and developmental transcriptomes reveal deep origins of eukaryotic multicellular pathways.</title>
        <authorList>
            <person name="Sheikh S."/>
            <person name="Fu C.-J."/>
            <person name="Brown M.W."/>
            <person name="Baldauf S.L."/>
        </authorList>
    </citation>
    <scope>NUCLEOTIDE SEQUENCE [LARGE SCALE GENOMIC DNA]</scope>
    <source>
        <strain evidence="6 7">ATCC MYA-3509</strain>
    </source>
</reference>
<evidence type="ECO:0000256" key="4">
    <source>
        <dbReference type="SAM" id="MobiDB-lite"/>
    </source>
</evidence>
<dbReference type="Pfam" id="PF13360">
    <property type="entry name" value="PQQ_2"/>
    <property type="match status" value="1"/>
</dbReference>
<dbReference type="InterPro" id="IPR018391">
    <property type="entry name" value="PQQ_b-propeller_rpt"/>
</dbReference>
<feature type="region of interest" description="Disordered" evidence="4">
    <location>
        <begin position="283"/>
        <end position="313"/>
    </location>
</feature>
<name>A0AAW2YHW6_9EUKA</name>
<feature type="region of interest" description="Disordered" evidence="4">
    <location>
        <begin position="204"/>
        <end position="239"/>
    </location>
</feature>
<gene>
    <name evidence="6" type="ORF">AKO1_002764</name>
</gene>
<dbReference type="InterPro" id="IPR001304">
    <property type="entry name" value="C-type_lectin-like"/>
</dbReference>
<sequence length="547" mass="58638">MIYTTSDGIDVVGGGSKSGIYWALNRDTGALIWSYDTGAGNSGGGCGFGSSMDNNSIYVGNSNTGADVVTMSDGSTCGGGFWTSIDKRTGQLRWKVCDPIANPFYVPPPQHPFDNMAPGRIPASYSSAFAPVTTNAAGLVFVGSMDPRGAVYALNSATGQIVWTYYLGGSVGASATIVDGYLLWGSGYTQWGRGSASRTYRAFKLPNGTPTTTSAPTTTTVSPTTTNSPNTPTTTTTPAPTVDHPTDCWTCPSGYIHWWLAGYQVAPDGDRCSCVDRATTTTTAPTTTKAPTTTTSSPTTTKTPTTTPAPTPEHPDNCWTCPAGFIHWWLAGYQATPDGDLCTCIDINSVTTTTPPITTTAPPTSTKVCPAGYTLNADYCYRLFTQSLTYDGAKEHCRQHGGYLASITTWQQNSWVQQFVPKSVAEFFIGGARANENAAFQWDDKRNWGYSNFDNNEPKRWGDRISFMRTEQFGTAGKWRAITNAYLKPFLCGAKATDAQRSISRKNLKSLKGLVDTEQVVSSGGSQHTLMFVTAAVTMMLLLIGYV</sequence>
<accession>A0AAW2YHW6</accession>